<proteinExistence type="predicted"/>
<accession>A0A7I8D5W8</accession>
<dbReference type="InterPro" id="IPR015424">
    <property type="entry name" value="PyrdxlP-dep_Trfase"/>
</dbReference>
<dbReference type="PANTHER" id="PTHR46577:SF1">
    <property type="entry name" value="HTH-TYPE TRANSCRIPTIONAL REGULATORY PROTEIN GABR"/>
    <property type="match status" value="1"/>
</dbReference>
<dbReference type="SUPFAM" id="SSF53383">
    <property type="entry name" value="PLP-dependent transferases"/>
    <property type="match status" value="1"/>
</dbReference>
<dbReference type="KEGG" id="eff:skT53_05330"/>
<evidence type="ECO:0000313" key="2">
    <source>
        <dbReference type="EMBL" id="BCJ85548.1"/>
    </source>
</evidence>
<dbReference type="Proteomes" id="UP000593802">
    <property type="component" value="Chromosome"/>
</dbReference>
<dbReference type="InterPro" id="IPR051446">
    <property type="entry name" value="HTH_trans_reg/aminotransferase"/>
</dbReference>
<feature type="domain" description="Aminotransferase class I/classII large" evidence="1">
    <location>
        <begin position="23"/>
        <end position="141"/>
    </location>
</feature>
<dbReference type="GO" id="GO:0030170">
    <property type="term" value="F:pyridoxal phosphate binding"/>
    <property type="evidence" value="ECO:0007669"/>
    <property type="project" value="InterPro"/>
</dbReference>
<protein>
    <recommendedName>
        <fullName evidence="1">Aminotransferase class I/classII large domain-containing protein</fullName>
    </recommendedName>
</protein>
<dbReference type="InterPro" id="IPR015421">
    <property type="entry name" value="PyrdxlP-dep_Trfase_major"/>
</dbReference>
<dbReference type="Gene3D" id="3.40.640.10">
    <property type="entry name" value="Type I PLP-dependent aspartate aminotransferase-like (Major domain)"/>
    <property type="match status" value="1"/>
</dbReference>
<dbReference type="AlphaFoldDB" id="A0A7I8D5W8"/>
<dbReference type="EMBL" id="AP023366">
    <property type="protein sequence ID" value="BCJ85548.1"/>
    <property type="molecule type" value="Genomic_DNA"/>
</dbReference>
<reference evidence="2 3" key="1">
    <citation type="submission" date="2020-08" db="EMBL/GenBank/DDBJ databases">
        <title>Complete Genome Sequence of Effusibacillus dendaii Strain skT53, Isolated from Farmland soil.</title>
        <authorList>
            <person name="Konishi T."/>
            <person name="Kawasaki H."/>
        </authorList>
    </citation>
    <scope>NUCLEOTIDE SEQUENCE [LARGE SCALE GENOMIC DNA]</scope>
    <source>
        <strain evidence="3">skT53</strain>
    </source>
</reference>
<dbReference type="PANTHER" id="PTHR46577">
    <property type="entry name" value="HTH-TYPE TRANSCRIPTIONAL REGULATORY PROTEIN GABR"/>
    <property type="match status" value="1"/>
</dbReference>
<evidence type="ECO:0000259" key="1">
    <source>
        <dbReference type="Pfam" id="PF00155"/>
    </source>
</evidence>
<dbReference type="Pfam" id="PF00155">
    <property type="entry name" value="Aminotran_1_2"/>
    <property type="match status" value="1"/>
</dbReference>
<dbReference type="CDD" id="cd00609">
    <property type="entry name" value="AAT_like"/>
    <property type="match status" value="1"/>
</dbReference>
<keyword evidence="3" id="KW-1185">Reference proteome</keyword>
<dbReference type="InterPro" id="IPR004839">
    <property type="entry name" value="Aminotransferase_I/II_large"/>
</dbReference>
<sequence>MEDDYDSEFRYEGAPLNSLQGLDPDRVIYIGTFSKILSPALRLGYLISPPSLTERFRNLKWFTNLHTPSLKQLTLARFIEEGHLKRHIAKMKKTYHKRRDYLIDSLTRYFPTRINIFGHSTGLHLVVEFSDVEFTQPLLEKIEQNGARVYPVEIHAIEKGDIKIG</sequence>
<name>A0A7I8D5W8_9BACL</name>
<gene>
    <name evidence="2" type="ORF">skT53_05330</name>
</gene>
<organism evidence="2 3">
    <name type="scientific">Effusibacillus dendaii</name>
    <dbReference type="NCBI Taxonomy" id="2743772"/>
    <lineage>
        <taxon>Bacteria</taxon>
        <taxon>Bacillati</taxon>
        <taxon>Bacillota</taxon>
        <taxon>Bacilli</taxon>
        <taxon>Bacillales</taxon>
        <taxon>Alicyclobacillaceae</taxon>
        <taxon>Effusibacillus</taxon>
    </lineage>
</organism>
<evidence type="ECO:0000313" key="3">
    <source>
        <dbReference type="Proteomes" id="UP000593802"/>
    </source>
</evidence>